<comment type="caution">
    <text evidence="10">The sequence shown here is derived from an EMBL/GenBank/DDBJ whole genome shotgun (WGS) entry which is preliminary data.</text>
</comment>
<dbReference type="RefSeq" id="WP_268048024.1">
    <property type="nucleotide sequence ID" value="NZ_JAPQES010000001.1"/>
</dbReference>
<dbReference type="PROSITE" id="PS50110">
    <property type="entry name" value="RESPONSE_REGULATORY"/>
    <property type="match status" value="1"/>
</dbReference>
<evidence type="ECO:0000259" key="8">
    <source>
        <dbReference type="PROSITE" id="PS50043"/>
    </source>
</evidence>
<evidence type="ECO:0000313" key="10">
    <source>
        <dbReference type="EMBL" id="MCY6369650.1"/>
    </source>
</evidence>
<dbReference type="PROSITE" id="PS00622">
    <property type="entry name" value="HTH_LUXR_1"/>
    <property type="match status" value="1"/>
</dbReference>
<evidence type="ECO:0000256" key="1">
    <source>
        <dbReference type="ARBA" id="ARBA00018672"/>
    </source>
</evidence>
<dbReference type="InterPro" id="IPR039420">
    <property type="entry name" value="WalR-like"/>
</dbReference>
<feature type="domain" description="Response regulatory" evidence="9">
    <location>
        <begin position="4"/>
        <end position="119"/>
    </location>
</feature>
<keyword evidence="4" id="KW-0238">DNA-binding</keyword>
<evidence type="ECO:0000256" key="2">
    <source>
        <dbReference type="ARBA" id="ARBA00022553"/>
    </source>
</evidence>
<proteinExistence type="predicted"/>
<dbReference type="PANTHER" id="PTHR43214">
    <property type="entry name" value="TWO-COMPONENT RESPONSE REGULATOR"/>
    <property type="match status" value="1"/>
</dbReference>
<dbReference type="EMBL" id="JAPQES010000001">
    <property type="protein sequence ID" value="MCY6369650.1"/>
    <property type="molecule type" value="Genomic_DNA"/>
</dbReference>
<dbReference type="SUPFAM" id="SSF46894">
    <property type="entry name" value="C-terminal effector domain of the bipartite response regulators"/>
    <property type="match status" value="1"/>
</dbReference>
<keyword evidence="11" id="KW-1185">Reference proteome</keyword>
<organism evidence="10 11">
    <name type="scientific">Clostridium ganghwense</name>
    <dbReference type="NCBI Taxonomy" id="312089"/>
    <lineage>
        <taxon>Bacteria</taxon>
        <taxon>Bacillati</taxon>
        <taxon>Bacillota</taxon>
        <taxon>Clostridia</taxon>
        <taxon>Eubacteriales</taxon>
        <taxon>Clostridiaceae</taxon>
        <taxon>Clostridium</taxon>
    </lineage>
</organism>
<evidence type="ECO:0000256" key="5">
    <source>
        <dbReference type="ARBA" id="ARBA00023163"/>
    </source>
</evidence>
<dbReference type="Pfam" id="PF00196">
    <property type="entry name" value="GerE"/>
    <property type="match status" value="1"/>
</dbReference>
<keyword evidence="5" id="KW-0804">Transcription</keyword>
<feature type="domain" description="HTH luxR-type" evidence="8">
    <location>
        <begin position="143"/>
        <end position="208"/>
    </location>
</feature>
<name>A0ABT4CKR8_9CLOT</name>
<dbReference type="InterPro" id="IPR058245">
    <property type="entry name" value="NreC/VraR/RcsB-like_REC"/>
</dbReference>
<protein>
    <recommendedName>
        <fullName evidence="1">Stage 0 sporulation protein A homolog</fullName>
    </recommendedName>
</protein>
<evidence type="ECO:0000256" key="6">
    <source>
        <dbReference type="ARBA" id="ARBA00024867"/>
    </source>
</evidence>
<dbReference type="Proteomes" id="UP001079657">
    <property type="component" value="Unassembled WGS sequence"/>
</dbReference>
<sequence length="209" mass="23571">MSIKILIADDDSLIRESLKIILGMDEEIEIIECVDNGLKAVEACLKNKIDVALLDIRMPVMNGVEAIKEIVENTHTRTLILTTFDEDDYIYDAIKYGAKGYILKNNAPDKIINAIKTVYNGNTVMQDVVLDKIKEGLNETNKSLIDETLFTERELQIIKAISEGVSNKEISAKLYISEGTVKNYITNILSKTELKHRTQIAIYYLKGKN</sequence>
<evidence type="ECO:0000259" key="9">
    <source>
        <dbReference type="PROSITE" id="PS50110"/>
    </source>
</evidence>
<dbReference type="Gene3D" id="3.40.50.2300">
    <property type="match status" value="1"/>
</dbReference>
<evidence type="ECO:0000256" key="7">
    <source>
        <dbReference type="PROSITE-ProRule" id="PRU00169"/>
    </source>
</evidence>
<dbReference type="PANTHER" id="PTHR43214:SF40">
    <property type="entry name" value="TRANSCRIPTIONAL REGULATORY PROTEIN LNRK"/>
    <property type="match status" value="1"/>
</dbReference>
<keyword evidence="2 7" id="KW-0597">Phosphoprotein</keyword>
<dbReference type="Pfam" id="PF00072">
    <property type="entry name" value="Response_reg"/>
    <property type="match status" value="1"/>
</dbReference>
<keyword evidence="3" id="KW-0805">Transcription regulation</keyword>
<dbReference type="SMART" id="SM00421">
    <property type="entry name" value="HTH_LUXR"/>
    <property type="match status" value="1"/>
</dbReference>
<dbReference type="InterPro" id="IPR001789">
    <property type="entry name" value="Sig_transdc_resp-reg_receiver"/>
</dbReference>
<evidence type="ECO:0000256" key="3">
    <source>
        <dbReference type="ARBA" id="ARBA00023015"/>
    </source>
</evidence>
<dbReference type="CDD" id="cd17535">
    <property type="entry name" value="REC_NarL-like"/>
    <property type="match status" value="1"/>
</dbReference>
<dbReference type="InterPro" id="IPR011006">
    <property type="entry name" value="CheY-like_superfamily"/>
</dbReference>
<reference evidence="10" key="1">
    <citation type="submission" date="2022-12" db="EMBL/GenBank/DDBJ databases">
        <authorList>
            <person name="Wang J."/>
        </authorList>
    </citation>
    <scope>NUCLEOTIDE SEQUENCE</scope>
    <source>
        <strain evidence="10">HY-42-06</strain>
    </source>
</reference>
<evidence type="ECO:0000313" key="11">
    <source>
        <dbReference type="Proteomes" id="UP001079657"/>
    </source>
</evidence>
<evidence type="ECO:0000256" key="4">
    <source>
        <dbReference type="ARBA" id="ARBA00023125"/>
    </source>
</evidence>
<dbReference type="PRINTS" id="PR00038">
    <property type="entry name" value="HTHLUXR"/>
</dbReference>
<dbReference type="SMART" id="SM00448">
    <property type="entry name" value="REC"/>
    <property type="match status" value="1"/>
</dbReference>
<dbReference type="InterPro" id="IPR016032">
    <property type="entry name" value="Sig_transdc_resp-reg_C-effctor"/>
</dbReference>
<dbReference type="PROSITE" id="PS50043">
    <property type="entry name" value="HTH_LUXR_2"/>
    <property type="match status" value="1"/>
</dbReference>
<dbReference type="SUPFAM" id="SSF52172">
    <property type="entry name" value="CheY-like"/>
    <property type="match status" value="1"/>
</dbReference>
<dbReference type="InterPro" id="IPR000792">
    <property type="entry name" value="Tscrpt_reg_LuxR_C"/>
</dbReference>
<dbReference type="CDD" id="cd06170">
    <property type="entry name" value="LuxR_C_like"/>
    <property type="match status" value="1"/>
</dbReference>
<feature type="modified residue" description="4-aspartylphosphate" evidence="7">
    <location>
        <position position="55"/>
    </location>
</feature>
<gene>
    <name evidence="10" type="ORF">OXH55_03170</name>
</gene>
<accession>A0ABT4CKR8</accession>
<comment type="function">
    <text evidence="6">May play the central regulatory role in sporulation. It may be an element of the effector pathway responsible for the activation of sporulation genes in response to nutritional stress. Spo0A may act in concert with spo0H (a sigma factor) to control the expression of some genes that are critical to the sporulation process.</text>
</comment>